<name>A0A445H4A9_GLYSO</name>
<evidence type="ECO:0000313" key="5">
    <source>
        <dbReference type="Proteomes" id="UP000289340"/>
    </source>
</evidence>
<evidence type="ECO:0000313" key="4">
    <source>
        <dbReference type="EMBL" id="RZB68419.1"/>
    </source>
</evidence>
<dbReference type="SUPFAM" id="SSF52833">
    <property type="entry name" value="Thioredoxin-like"/>
    <property type="match status" value="1"/>
</dbReference>
<evidence type="ECO:0000256" key="2">
    <source>
        <dbReference type="ARBA" id="ARBA00022559"/>
    </source>
</evidence>
<dbReference type="InterPro" id="IPR000889">
    <property type="entry name" value="Glutathione_peroxidase"/>
</dbReference>
<proteinExistence type="inferred from homology"/>
<keyword evidence="3" id="KW-0560">Oxidoreductase</keyword>
<evidence type="ECO:0000256" key="3">
    <source>
        <dbReference type="ARBA" id="ARBA00023002"/>
    </source>
</evidence>
<sequence>MSSMASSTTFFAPIHDFTRARRTPTTTLPPLPFIKSSFASSKSTFYHPALSLQPSSNFPRLFTKPKTFSVHARAATEKTIYDFPVKDIGRKDVSLSKFKGKILLIVNVASRCFFPGLEILAFPCYQFGMQEPGSNEDIKQFACTQYKSEFPNFDKVDVNEPFTTPVYQFLKSSAGGFLGDLIKWNFEKFLVDKNGKVIERYPPTMSPFQIEIEGESNRVSVNNIGKFSIENSV</sequence>
<organism evidence="4 5">
    <name type="scientific">Glycine soja</name>
    <name type="common">Wild soybean</name>
    <dbReference type="NCBI Taxonomy" id="3848"/>
    <lineage>
        <taxon>Eukaryota</taxon>
        <taxon>Viridiplantae</taxon>
        <taxon>Streptophyta</taxon>
        <taxon>Embryophyta</taxon>
        <taxon>Tracheophyta</taxon>
        <taxon>Spermatophyta</taxon>
        <taxon>Magnoliopsida</taxon>
        <taxon>eudicotyledons</taxon>
        <taxon>Gunneridae</taxon>
        <taxon>Pentapetalae</taxon>
        <taxon>rosids</taxon>
        <taxon>fabids</taxon>
        <taxon>Fabales</taxon>
        <taxon>Fabaceae</taxon>
        <taxon>Papilionoideae</taxon>
        <taxon>50 kb inversion clade</taxon>
        <taxon>NPAAA clade</taxon>
        <taxon>indigoferoid/millettioid clade</taxon>
        <taxon>Phaseoleae</taxon>
        <taxon>Glycine</taxon>
        <taxon>Glycine subgen. Soja</taxon>
    </lineage>
</organism>
<keyword evidence="5" id="KW-1185">Reference proteome</keyword>
<keyword evidence="2 4" id="KW-0575">Peroxidase</keyword>
<dbReference type="EMBL" id="QZWG01000014">
    <property type="protein sequence ID" value="RZB68419.1"/>
    <property type="molecule type" value="Genomic_DNA"/>
</dbReference>
<dbReference type="PANTHER" id="PTHR11592:SF132">
    <property type="entry name" value="GLUTATHIONE PEROXIDASE 7, CHLOROPLASTIC-RELATED"/>
    <property type="match status" value="1"/>
</dbReference>
<dbReference type="InterPro" id="IPR036249">
    <property type="entry name" value="Thioredoxin-like_sf"/>
</dbReference>
<dbReference type="GO" id="GO:0004601">
    <property type="term" value="F:peroxidase activity"/>
    <property type="evidence" value="ECO:0007669"/>
    <property type="project" value="UniProtKB-KW"/>
</dbReference>
<dbReference type="PROSITE" id="PS51355">
    <property type="entry name" value="GLUTATHIONE_PEROXID_3"/>
    <property type="match status" value="1"/>
</dbReference>
<comment type="similarity">
    <text evidence="1">Belongs to the glutathione peroxidase family.</text>
</comment>
<accession>A0A445H4A9</accession>
<dbReference type="AlphaFoldDB" id="A0A445H4A9"/>
<evidence type="ECO:0000256" key="1">
    <source>
        <dbReference type="ARBA" id="ARBA00006926"/>
    </source>
</evidence>
<dbReference type="CDD" id="cd00340">
    <property type="entry name" value="GSH_Peroxidase"/>
    <property type="match status" value="1"/>
</dbReference>
<gene>
    <name evidence="4" type="ORF">D0Y65_038266</name>
</gene>
<dbReference type="Pfam" id="PF00255">
    <property type="entry name" value="GSHPx"/>
    <property type="match status" value="1"/>
</dbReference>
<dbReference type="PANTHER" id="PTHR11592">
    <property type="entry name" value="GLUTATHIONE PEROXIDASE"/>
    <property type="match status" value="1"/>
</dbReference>
<comment type="caution">
    <text evidence="4">The sequence shown here is derived from an EMBL/GenBank/DDBJ whole genome shotgun (WGS) entry which is preliminary data.</text>
</comment>
<protein>
    <submittedName>
        <fullName evidence="4">Phospholipid hydroperoxide glutathione peroxidase, chloroplastic isoform C</fullName>
    </submittedName>
</protein>
<dbReference type="Gene3D" id="3.40.30.10">
    <property type="entry name" value="Glutaredoxin"/>
    <property type="match status" value="1"/>
</dbReference>
<dbReference type="GO" id="GO:0006979">
    <property type="term" value="P:response to oxidative stress"/>
    <property type="evidence" value="ECO:0007669"/>
    <property type="project" value="InterPro"/>
</dbReference>
<reference evidence="4 5" key="1">
    <citation type="submission" date="2018-09" db="EMBL/GenBank/DDBJ databases">
        <title>A high-quality reference genome of wild soybean provides a powerful tool to mine soybean genomes.</title>
        <authorList>
            <person name="Xie M."/>
            <person name="Chung C.Y.L."/>
            <person name="Li M.-W."/>
            <person name="Wong F.-L."/>
            <person name="Chan T.-F."/>
            <person name="Lam H.-M."/>
        </authorList>
    </citation>
    <scope>NUCLEOTIDE SEQUENCE [LARGE SCALE GENOMIC DNA]</scope>
    <source>
        <strain evidence="5">cv. W05</strain>
        <tissue evidence="4">Hypocotyl of etiolated seedlings</tissue>
    </source>
</reference>
<dbReference type="Proteomes" id="UP000289340">
    <property type="component" value="Chromosome 14"/>
</dbReference>